<evidence type="ECO:0000313" key="3">
    <source>
        <dbReference type="Proteomes" id="UP001596098"/>
    </source>
</evidence>
<sequence>MAKQEKNDRQAKLDAIRKQQKSAARRGNVMIIGVASALALLIIVAAAWKPVTDSIDRKKFSSKDFASIGAKADVCGEVITREDGDEGVSNHVEPGTPIDYPDAPPAYGQHFSSWDTNFDRKFYSDDRPDLGYLVHNLEHGYTVLWYDETIAGDADKLATVKGLAAKFDGNSMRNKFKAVPWTKADGEAFPKDQHVAFTHWSKGGQDNTDIKTVGVWQYCSEPSGAALEKFMKDYPYMDSPEPEAG</sequence>
<reference evidence="3" key="1">
    <citation type="journal article" date="2019" name="Int. J. Syst. Evol. Microbiol.">
        <title>The Global Catalogue of Microorganisms (GCM) 10K type strain sequencing project: providing services to taxonomists for standard genome sequencing and annotation.</title>
        <authorList>
            <consortium name="The Broad Institute Genomics Platform"/>
            <consortium name="The Broad Institute Genome Sequencing Center for Infectious Disease"/>
            <person name="Wu L."/>
            <person name="Ma J."/>
        </authorList>
    </citation>
    <scope>NUCLEOTIDE SEQUENCE [LARGE SCALE GENOMIC DNA]</scope>
    <source>
        <strain evidence="3">DFY28</strain>
    </source>
</reference>
<dbReference type="Proteomes" id="UP001596098">
    <property type="component" value="Unassembled WGS sequence"/>
</dbReference>
<dbReference type="Pfam" id="PF11303">
    <property type="entry name" value="DUF3105"/>
    <property type="match status" value="1"/>
</dbReference>
<dbReference type="EMBL" id="JBHSQI010000006">
    <property type="protein sequence ID" value="MFC6154460.1"/>
    <property type="molecule type" value="Genomic_DNA"/>
</dbReference>
<gene>
    <name evidence="2" type="ORF">ACFPWU_12395</name>
</gene>
<dbReference type="RefSeq" id="WP_128219840.1">
    <property type="nucleotide sequence ID" value="NZ_CP034929.1"/>
</dbReference>
<accession>A0ABW1R2Z0</accession>
<comment type="caution">
    <text evidence="2">The sequence shown here is derived from an EMBL/GenBank/DDBJ whole genome shotgun (WGS) entry which is preliminary data.</text>
</comment>
<evidence type="ECO:0000256" key="1">
    <source>
        <dbReference type="SAM" id="Phobius"/>
    </source>
</evidence>
<protein>
    <submittedName>
        <fullName evidence="2">DUF3105 domain-containing protein</fullName>
    </submittedName>
</protein>
<keyword evidence="1" id="KW-0812">Transmembrane</keyword>
<dbReference type="InterPro" id="IPR021454">
    <property type="entry name" value="DUF3105"/>
</dbReference>
<keyword evidence="1" id="KW-0472">Membrane</keyword>
<keyword evidence="3" id="KW-1185">Reference proteome</keyword>
<name>A0ABW1R2Z0_9ACTN</name>
<proteinExistence type="predicted"/>
<feature type="transmembrane region" description="Helical" evidence="1">
    <location>
        <begin position="27"/>
        <end position="48"/>
    </location>
</feature>
<keyword evidence="1" id="KW-1133">Transmembrane helix</keyword>
<organism evidence="2 3">
    <name type="scientific">Nocardioides yefusunii</name>
    <dbReference type="NCBI Taxonomy" id="2500546"/>
    <lineage>
        <taxon>Bacteria</taxon>
        <taxon>Bacillati</taxon>
        <taxon>Actinomycetota</taxon>
        <taxon>Actinomycetes</taxon>
        <taxon>Propionibacteriales</taxon>
        <taxon>Nocardioidaceae</taxon>
        <taxon>Nocardioides</taxon>
    </lineage>
</organism>
<evidence type="ECO:0000313" key="2">
    <source>
        <dbReference type="EMBL" id="MFC6154460.1"/>
    </source>
</evidence>